<dbReference type="Proteomes" id="UP000030647">
    <property type="component" value="Unassembled WGS sequence"/>
</dbReference>
<feature type="transmembrane region" description="Helical" evidence="1">
    <location>
        <begin position="100"/>
        <end position="120"/>
    </location>
</feature>
<proteinExistence type="predicted"/>
<dbReference type="STRING" id="1231336.L248_0030"/>
<evidence type="ECO:0000256" key="1">
    <source>
        <dbReference type="SAM" id="Phobius"/>
    </source>
</evidence>
<dbReference type="Pfam" id="PF05975">
    <property type="entry name" value="EcsB"/>
    <property type="match status" value="1"/>
</dbReference>
<feature type="transmembrane region" description="Helical" evidence="1">
    <location>
        <begin position="167"/>
        <end position="200"/>
    </location>
</feature>
<dbReference type="OrthoDB" id="2447941at2"/>
<sequence length="409" mass="45901">MKELWHTRQTRHLTQQLKYLRLVFNDHFMIALIFLFGALGVSYANALKGILTPLWWGKPILILAFWALLQVGQFASLIFEADAVFLQPREADMGDYMRGANGYSLPLPLVILLFVGALGLPFAVQGAGVTVMQWVAFLIVLVVLKAADLARQGMALFMGQEKRAQQLYGLTQAVAVVSLVLCVYGPQWLAAAGLLIAAGWSARLTSQFRQTAATQRIDWLTAVAKEEKRQFRIYRFYNLFTDVPGLTSSAKRRKYLDIFLPRVSLTPAHTFTYLYVRGFLRGSEYLGLFLRLTIIGAVALWFINTWWIAALVAALFIYLIGFQLLPFAGQYSNNVMTFLYPVPAASQQRSFGRLLTVLLVLAWVIFAIPMVWQLGLSIETAAGIALVLVIVLAFVYLYAPRRIAKMQAN</sequence>
<reference evidence="3" key="1">
    <citation type="journal article" date="2013" name="Genome Announc.">
        <title>Whole-Genome Sequencing of Lactobacillus shenzhenensis Strain LY-73T.</title>
        <authorList>
            <person name="Lin Z."/>
            <person name="Liu Z."/>
            <person name="Yang R."/>
            <person name="Zou Y."/>
            <person name="Wan D."/>
            <person name="Chen J."/>
            <person name="Guo M."/>
            <person name="Zhao J."/>
            <person name="Fang C."/>
            <person name="Yang R."/>
            <person name="Liu F."/>
        </authorList>
    </citation>
    <scope>NUCLEOTIDE SEQUENCE [LARGE SCALE GENOMIC DNA]</scope>
    <source>
        <strain evidence="3">LY-73</strain>
    </source>
</reference>
<accession>U4TNA7</accession>
<dbReference type="GO" id="GO:0016020">
    <property type="term" value="C:membrane"/>
    <property type="evidence" value="ECO:0007669"/>
    <property type="project" value="InterPro"/>
</dbReference>
<feature type="transmembrane region" description="Helical" evidence="1">
    <location>
        <begin position="60"/>
        <end position="79"/>
    </location>
</feature>
<feature type="transmembrane region" description="Helical" evidence="1">
    <location>
        <begin position="378"/>
        <end position="399"/>
    </location>
</feature>
<gene>
    <name evidence="2" type="ORF">L248_0030</name>
</gene>
<protein>
    <recommendedName>
        <fullName evidence="4">ABC transporter permease</fullName>
    </recommendedName>
</protein>
<feature type="transmembrane region" description="Helical" evidence="1">
    <location>
        <begin position="309"/>
        <end position="329"/>
    </location>
</feature>
<keyword evidence="3" id="KW-1185">Reference proteome</keyword>
<dbReference type="AlphaFoldDB" id="U4TNA7"/>
<feature type="transmembrane region" description="Helical" evidence="1">
    <location>
        <begin position="285"/>
        <end position="303"/>
    </location>
</feature>
<dbReference type="InterPro" id="IPR010288">
    <property type="entry name" value="EcsB_ABC"/>
</dbReference>
<dbReference type="eggNOG" id="COG4473">
    <property type="taxonomic scope" value="Bacteria"/>
</dbReference>
<dbReference type="PIRSF" id="PIRSF037259">
    <property type="entry name" value="EcsB_ABC"/>
    <property type="match status" value="1"/>
</dbReference>
<feature type="transmembrane region" description="Helical" evidence="1">
    <location>
        <begin position="350"/>
        <end position="372"/>
    </location>
</feature>
<evidence type="ECO:0008006" key="4">
    <source>
        <dbReference type="Google" id="ProtNLM"/>
    </source>
</evidence>
<dbReference type="EMBL" id="KI271582">
    <property type="protein sequence ID" value="ERL66351.1"/>
    <property type="molecule type" value="Genomic_DNA"/>
</dbReference>
<name>U4TNA7_9LACO</name>
<evidence type="ECO:0000313" key="2">
    <source>
        <dbReference type="EMBL" id="ERL66351.1"/>
    </source>
</evidence>
<keyword evidence="1" id="KW-0812">Transmembrane</keyword>
<organism evidence="2 3">
    <name type="scientific">Schleiferilactobacillus shenzhenensis LY-73</name>
    <dbReference type="NCBI Taxonomy" id="1231336"/>
    <lineage>
        <taxon>Bacteria</taxon>
        <taxon>Bacillati</taxon>
        <taxon>Bacillota</taxon>
        <taxon>Bacilli</taxon>
        <taxon>Lactobacillales</taxon>
        <taxon>Lactobacillaceae</taxon>
        <taxon>Schleiferilactobacillus</taxon>
    </lineage>
</organism>
<keyword evidence="1" id="KW-1133">Transmembrane helix</keyword>
<feature type="transmembrane region" description="Helical" evidence="1">
    <location>
        <begin position="20"/>
        <end position="40"/>
    </location>
</feature>
<feature type="transmembrane region" description="Helical" evidence="1">
    <location>
        <begin position="126"/>
        <end position="147"/>
    </location>
</feature>
<dbReference type="RefSeq" id="WP_022527977.1">
    <property type="nucleotide sequence ID" value="NZ_KI271582.1"/>
</dbReference>
<feature type="transmembrane region" description="Helical" evidence="1">
    <location>
        <begin position="258"/>
        <end position="276"/>
    </location>
</feature>
<keyword evidence="1" id="KW-0472">Membrane</keyword>
<dbReference type="HOGENOM" id="CLU_054332_1_0_9"/>
<evidence type="ECO:0000313" key="3">
    <source>
        <dbReference type="Proteomes" id="UP000030647"/>
    </source>
</evidence>